<dbReference type="KEGG" id="rlt:Rleg2_6203"/>
<evidence type="ECO:0000256" key="1">
    <source>
        <dbReference type="ARBA" id="ARBA00007734"/>
    </source>
</evidence>
<gene>
    <name evidence="5" type="ordered locus">Rleg2_6203</name>
</gene>
<keyword evidence="5" id="KW-0614">Plasmid</keyword>
<dbReference type="Gene3D" id="1.10.530.10">
    <property type="match status" value="1"/>
</dbReference>
<evidence type="ECO:0000259" key="4">
    <source>
        <dbReference type="Pfam" id="PF01464"/>
    </source>
</evidence>
<evidence type="ECO:0000256" key="3">
    <source>
        <dbReference type="SAM" id="MobiDB-lite"/>
    </source>
</evidence>
<accession>A0ABF7QZF1</accession>
<name>A0ABF7QZF1_RHILW</name>
<proteinExistence type="inferred from homology"/>
<dbReference type="AlphaFoldDB" id="A0ABF7QZF1"/>
<dbReference type="PANTHER" id="PTHR37423:SF2">
    <property type="entry name" value="MEMBRANE-BOUND LYTIC MUREIN TRANSGLYCOSYLASE C"/>
    <property type="match status" value="1"/>
</dbReference>
<feature type="region of interest" description="Disordered" evidence="3">
    <location>
        <begin position="315"/>
        <end position="341"/>
    </location>
</feature>
<keyword evidence="6" id="KW-1185">Reference proteome</keyword>
<sequence>MAMDRSPLSLLQRPQTDWSRHVFWPALTSVLLLTSFTASTGKGGQFIAAAPPPQRGDRLRSVDNFRSGFAPTQPNLAAVGATTTESATSSPAIDWSNFSQRIGEPDTADKMTASLSPLGTNVVDTMESRLDARGTASSGGAGAKLGVYSSIGVFSADDQPVSAAVNQAGEPRKSSATAGARPSLIAQMPQEYTALAIKIAVEEGVDPNWVLSIMHAENGDFDPELVSAAGAIGLMQVMPKIGKAFGAADLTDPEQNIRAGTRFLRVLIDKYRNPVLVASAYNAGEPRVDARHSLPLIQETADYVTRVVGYYTGASSSSSASSTANATPSAPAPGRPTGRADRARSPMLVFSIPGTPVAASRSQEEAAEIPFGGPIKIVKEEVNP</sequence>
<reference evidence="5 6" key="1">
    <citation type="journal article" date="2010" name="Stand. Genomic Sci.">
        <title>Complete genome sequence of Rhizobium leguminosarum bv trifolii strain WSM2304, an effective microsymbiont of the South American clover Trifolium polymorphum.</title>
        <authorList>
            <person name="Reeve W."/>
            <person name="O'Hara G."/>
            <person name="Chain P."/>
            <person name="Ardley J."/>
            <person name="Brau L."/>
            <person name="Nandesena K."/>
            <person name="Tiwari R."/>
            <person name="Malfatti S."/>
            <person name="Kiss H."/>
            <person name="Lapidus A."/>
            <person name="Copeland A."/>
            <person name="Nolan M."/>
            <person name="Land M."/>
            <person name="Ivanova N."/>
            <person name="Mavromatis K."/>
            <person name="Markowitz V."/>
            <person name="Kyrpides N."/>
            <person name="Melino V."/>
            <person name="Denton M."/>
            <person name="Yates R."/>
            <person name="Howieson J."/>
        </authorList>
    </citation>
    <scope>NUCLEOTIDE SEQUENCE [LARGE SCALE GENOMIC DNA]</scope>
    <source>
        <strain evidence="5 6">WSM2304</strain>
    </source>
</reference>
<organism evidence="5 6">
    <name type="scientific">Rhizobium leguminosarum bv. trifolii (strain WSM2304)</name>
    <dbReference type="NCBI Taxonomy" id="395492"/>
    <lineage>
        <taxon>Bacteria</taxon>
        <taxon>Pseudomonadati</taxon>
        <taxon>Pseudomonadota</taxon>
        <taxon>Alphaproteobacteria</taxon>
        <taxon>Hyphomicrobiales</taxon>
        <taxon>Rhizobiaceae</taxon>
        <taxon>Rhizobium/Agrobacterium group</taxon>
        <taxon>Rhizobium</taxon>
    </lineage>
</organism>
<dbReference type="SUPFAM" id="SSF53955">
    <property type="entry name" value="Lysozyme-like"/>
    <property type="match status" value="1"/>
</dbReference>
<dbReference type="Pfam" id="PF01464">
    <property type="entry name" value="SLT"/>
    <property type="match status" value="1"/>
</dbReference>
<evidence type="ECO:0000313" key="5">
    <source>
        <dbReference type="EMBL" id="ACI59579.1"/>
    </source>
</evidence>
<comment type="similarity">
    <text evidence="2">Belongs to the virb1 family.</text>
</comment>
<geneLocation type="plasmid" evidence="5 6">
    <name>pRLG203</name>
</geneLocation>
<evidence type="ECO:0000313" key="6">
    <source>
        <dbReference type="Proteomes" id="UP000008330"/>
    </source>
</evidence>
<dbReference type="EMBL" id="CP001195">
    <property type="protein sequence ID" value="ACI59579.1"/>
    <property type="molecule type" value="Genomic_DNA"/>
</dbReference>
<protein>
    <submittedName>
        <fullName evidence="5">Lytic transglycosylase catalytic</fullName>
    </submittedName>
</protein>
<dbReference type="RefSeq" id="WP_012559846.1">
    <property type="nucleotide sequence ID" value="NC_011370.1"/>
</dbReference>
<dbReference type="InterPro" id="IPR008258">
    <property type="entry name" value="Transglycosylase_SLT_dom_1"/>
</dbReference>
<feature type="domain" description="Transglycosylase SLT" evidence="4">
    <location>
        <begin position="196"/>
        <end position="289"/>
    </location>
</feature>
<dbReference type="InterPro" id="IPR023346">
    <property type="entry name" value="Lysozyme-like_dom_sf"/>
</dbReference>
<dbReference type="PANTHER" id="PTHR37423">
    <property type="entry name" value="SOLUBLE LYTIC MUREIN TRANSGLYCOSYLASE-RELATED"/>
    <property type="match status" value="1"/>
</dbReference>
<dbReference type="Proteomes" id="UP000008330">
    <property type="component" value="Plasmid pRLG203"/>
</dbReference>
<dbReference type="CDD" id="cd16896">
    <property type="entry name" value="LT_Slt70-like"/>
    <property type="match status" value="1"/>
</dbReference>
<feature type="compositionally biased region" description="Low complexity" evidence="3">
    <location>
        <begin position="315"/>
        <end position="329"/>
    </location>
</feature>
<comment type="similarity">
    <text evidence="1">Belongs to the transglycosylase Slt family.</text>
</comment>
<evidence type="ECO:0000256" key="2">
    <source>
        <dbReference type="ARBA" id="ARBA00009387"/>
    </source>
</evidence>